<dbReference type="Pfam" id="PF00440">
    <property type="entry name" value="TetR_N"/>
    <property type="match status" value="1"/>
</dbReference>
<dbReference type="PANTHER" id="PTHR30055">
    <property type="entry name" value="HTH-TYPE TRANSCRIPTIONAL REGULATOR RUTR"/>
    <property type="match status" value="1"/>
</dbReference>
<dbReference type="SUPFAM" id="SSF48498">
    <property type="entry name" value="Tetracyclin repressor-like, C-terminal domain"/>
    <property type="match status" value="1"/>
</dbReference>
<feature type="DNA-binding region" description="H-T-H motif" evidence="2">
    <location>
        <begin position="83"/>
        <end position="102"/>
    </location>
</feature>
<dbReference type="EMBL" id="CP017839">
    <property type="protein sequence ID" value="APA99255.1"/>
    <property type="molecule type" value="Genomic_DNA"/>
</dbReference>
<sequence>MQEMDARYIRCSYSKCSICRSGIGCQGGRARRKRRITRGSELAGAPAKRSKGYAPRMSPEARREQLLDAVLTIVVEQGVHKVSMDTVAREVGVTRPVVYSVFSDTDDMLRASLDREQAAALAQTLPLLAAMQASDAPSTAVLNFLDGFLAAVQAAPDRWRAAFSLVDSTTPKLRRRVDRQRKAAVELFEDYLRRNTTSPDTDIEMTARVIFTLTWEAGRMLLSEPEIFTRQRMLTFARAIITEHLETP</sequence>
<evidence type="ECO:0000256" key="2">
    <source>
        <dbReference type="PROSITE-ProRule" id="PRU00335"/>
    </source>
</evidence>
<dbReference type="InterPro" id="IPR050109">
    <property type="entry name" value="HTH-type_TetR-like_transc_reg"/>
</dbReference>
<dbReference type="InterPro" id="IPR036271">
    <property type="entry name" value="Tet_transcr_reg_TetR-rel_C_sf"/>
</dbReference>
<evidence type="ECO:0000313" key="5">
    <source>
        <dbReference type="EMBL" id="APA99255.1"/>
    </source>
</evidence>
<evidence type="ECO:0000313" key="6">
    <source>
        <dbReference type="Proteomes" id="UP000180166"/>
    </source>
</evidence>
<dbReference type="Proteomes" id="UP000180166">
    <property type="component" value="Chromosome"/>
</dbReference>
<proteinExistence type="predicted"/>
<protein>
    <recommendedName>
        <fullName evidence="4">HTH tetR-type domain-containing protein</fullName>
    </recommendedName>
</protein>
<dbReference type="PANTHER" id="PTHR30055:SF226">
    <property type="entry name" value="HTH-TYPE TRANSCRIPTIONAL REGULATOR PKSA"/>
    <property type="match status" value="1"/>
</dbReference>
<dbReference type="Gene3D" id="1.10.357.10">
    <property type="entry name" value="Tetracycline Repressor, domain 2"/>
    <property type="match status" value="1"/>
</dbReference>
<dbReference type="KEGG" id="nsr:NS506_05209"/>
<dbReference type="SUPFAM" id="SSF46689">
    <property type="entry name" value="Homeodomain-like"/>
    <property type="match status" value="1"/>
</dbReference>
<keyword evidence="1 2" id="KW-0238">DNA-binding</keyword>
<feature type="region of interest" description="Disordered" evidence="3">
    <location>
        <begin position="35"/>
        <end position="58"/>
    </location>
</feature>
<dbReference type="InterPro" id="IPR009057">
    <property type="entry name" value="Homeodomain-like_sf"/>
</dbReference>
<evidence type="ECO:0000259" key="4">
    <source>
        <dbReference type="PROSITE" id="PS50977"/>
    </source>
</evidence>
<feature type="domain" description="HTH tetR-type" evidence="4">
    <location>
        <begin position="60"/>
        <end position="120"/>
    </location>
</feature>
<name>A0ABC8AXW8_9NOCA</name>
<organism evidence="5 6">
    <name type="scientific">Nocardia seriolae</name>
    <dbReference type="NCBI Taxonomy" id="37332"/>
    <lineage>
        <taxon>Bacteria</taxon>
        <taxon>Bacillati</taxon>
        <taxon>Actinomycetota</taxon>
        <taxon>Actinomycetes</taxon>
        <taxon>Mycobacteriales</taxon>
        <taxon>Nocardiaceae</taxon>
        <taxon>Nocardia</taxon>
    </lineage>
</organism>
<dbReference type="InterPro" id="IPR001647">
    <property type="entry name" value="HTH_TetR"/>
</dbReference>
<gene>
    <name evidence="5" type="ORF">NS506_05209</name>
</gene>
<evidence type="ECO:0000256" key="3">
    <source>
        <dbReference type="SAM" id="MobiDB-lite"/>
    </source>
</evidence>
<dbReference type="GO" id="GO:0003677">
    <property type="term" value="F:DNA binding"/>
    <property type="evidence" value="ECO:0007669"/>
    <property type="project" value="UniProtKB-UniRule"/>
</dbReference>
<accession>A0ABC8AXW8</accession>
<dbReference type="GO" id="GO:0006355">
    <property type="term" value="P:regulation of DNA-templated transcription"/>
    <property type="evidence" value="ECO:0007669"/>
    <property type="project" value="UniProtKB-ARBA"/>
</dbReference>
<dbReference type="AlphaFoldDB" id="A0ABC8AXW8"/>
<reference evidence="5 6" key="1">
    <citation type="submission" date="2016-10" db="EMBL/GenBank/DDBJ databases">
        <title>Genome sequence of Nocardia seriolae strain EM150506, isolated from Anguila japonica.</title>
        <authorList>
            <person name="Han H.-J."/>
        </authorList>
    </citation>
    <scope>NUCLEOTIDE SEQUENCE [LARGE SCALE GENOMIC DNA]</scope>
    <source>
        <strain evidence="5 6">EM150506</strain>
    </source>
</reference>
<evidence type="ECO:0000256" key="1">
    <source>
        <dbReference type="ARBA" id="ARBA00023125"/>
    </source>
</evidence>
<dbReference type="PROSITE" id="PS50977">
    <property type="entry name" value="HTH_TETR_2"/>
    <property type="match status" value="1"/>
</dbReference>